<name>A0A895XR86_9ACTN</name>
<reference evidence="2" key="1">
    <citation type="submission" date="2021-02" db="EMBL/GenBank/DDBJ databases">
        <title>Natronoglycomyces albus gen. nov., sp. nov, a haloalkaliphilic actinobacterium from a soda solonchak soil.</title>
        <authorList>
            <person name="Sorokin D.Y."/>
            <person name="Khijniak T.V."/>
            <person name="Zakharycheva A.P."/>
            <person name="Boueva O.V."/>
            <person name="Ariskina E.V."/>
            <person name="Hahnke R.L."/>
            <person name="Bunk B."/>
            <person name="Sproer C."/>
            <person name="Schumann P."/>
            <person name="Evtushenko L.I."/>
            <person name="Kublanov I.V."/>
        </authorList>
    </citation>
    <scope>NUCLEOTIDE SEQUENCE</scope>
    <source>
        <strain evidence="2">DSM 106290</strain>
    </source>
</reference>
<evidence type="ECO:0000313" key="2">
    <source>
        <dbReference type="EMBL" id="QSB04108.1"/>
    </source>
</evidence>
<dbReference type="NCBIfam" id="TIGR00778">
    <property type="entry name" value="ahpD_dom"/>
    <property type="match status" value="1"/>
</dbReference>
<feature type="domain" description="Carboxymuconolactone decarboxylase-like" evidence="1">
    <location>
        <begin position="48"/>
        <end position="99"/>
    </location>
</feature>
<dbReference type="InterPro" id="IPR029032">
    <property type="entry name" value="AhpD-like"/>
</dbReference>
<dbReference type="EMBL" id="CP070496">
    <property type="protein sequence ID" value="QSB04108.1"/>
    <property type="molecule type" value="Genomic_DNA"/>
</dbReference>
<dbReference type="RefSeq" id="WP_213170107.1">
    <property type="nucleotide sequence ID" value="NZ_CP070496.1"/>
</dbReference>
<dbReference type="Gene3D" id="1.20.1290.10">
    <property type="entry name" value="AhpD-like"/>
    <property type="match status" value="1"/>
</dbReference>
<gene>
    <name evidence="2" type="ORF">JQS30_09800</name>
</gene>
<organism evidence="2 3">
    <name type="scientific">Natronoglycomyces albus</name>
    <dbReference type="NCBI Taxonomy" id="2811108"/>
    <lineage>
        <taxon>Bacteria</taxon>
        <taxon>Bacillati</taxon>
        <taxon>Actinomycetota</taxon>
        <taxon>Actinomycetes</taxon>
        <taxon>Glycomycetales</taxon>
        <taxon>Glycomycetaceae</taxon>
        <taxon>Natronoglycomyces</taxon>
    </lineage>
</organism>
<dbReference type="InterPro" id="IPR003779">
    <property type="entry name" value="CMD-like"/>
</dbReference>
<dbReference type="SUPFAM" id="SSF69118">
    <property type="entry name" value="AhpD-like"/>
    <property type="match status" value="1"/>
</dbReference>
<dbReference type="InterPro" id="IPR004675">
    <property type="entry name" value="AhpD_core"/>
</dbReference>
<accession>A0A895XR86</accession>
<evidence type="ECO:0000313" key="3">
    <source>
        <dbReference type="Proteomes" id="UP000662939"/>
    </source>
</evidence>
<dbReference type="Proteomes" id="UP000662939">
    <property type="component" value="Chromosome"/>
</dbReference>
<proteinExistence type="predicted"/>
<evidence type="ECO:0000259" key="1">
    <source>
        <dbReference type="Pfam" id="PF02627"/>
    </source>
</evidence>
<dbReference type="KEGG" id="nav:JQS30_09800"/>
<sequence>MSSPFKLVAPVREEDATGAVAVVYKNAKLELGTLPPPLMALSAAPELLASAWAALRESLLVGGRQERITKEVVAIAIARESGCSYCTSAHGFLLHAAGAHELAEELMQGEIPGNRDYAGVAVWARSTFTGDVCDPARVEGPFSHDVAPRIIGTALFFHFFTRMVQALTTDSFAPAGQVNAETLKSKVTPTWKRLFDQELQPARRCELESHMHNWAVDLDIPRWSQDEPVGTAWARLKATATQGRELVSHDTAQKLETSIRQFLDDPPTRVDWIDQEIASLEKEHEAARLILLAAIEPSRITPADVEAWQGTTYLDHCLAFLLSYGAIAATSHIENTLVNTAGSGASHA</sequence>
<dbReference type="GO" id="GO:0051920">
    <property type="term" value="F:peroxiredoxin activity"/>
    <property type="evidence" value="ECO:0007669"/>
    <property type="project" value="InterPro"/>
</dbReference>
<protein>
    <submittedName>
        <fullName evidence="2">Carboxymuconolactone decarboxylase family protein</fullName>
    </submittedName>
</protein>
<dbReference type="AlphaFoldDB" id="A0A895XR86"/>
<dbReference type="Pfam" id="PF02627">
    <property type="entry name" value="CMD"/>
    <property type="match status" value="1"/>
</dbReference>
<keyword evidence="3" id="KW-1185">Reference proteome</keyword>